<protein>
    <submittedName>
        <fullName evidence="1">Uncharacterized protein</fullName>
    </submittedName>
</protein>
<comment type="caution">
    <text evidence="1">The sequence shown here is derived from an EMBL/GenBank/DDBJ whole genome shotgun (WGS) entry which is preliminary data.</text>
</comment>
<reference evidence="1 2" key="1">
    <citation type="submission" date="2024-03" db="EMBL/GenBank/DDBJ databases">
        <title>Adaptation during the transition from Ophiocordyceps entomopathogen to insect associate is accompanied by gene loss and intensified selection.</title>
        <authorList>
            <person name="Ward C.M."/>
            <person name="Onetto C.A."/>
            <person name="Borneman A.R."/>
        </authorList>
    </citation>
    <scope>NUCLEOTIDE SEQUENCE [LARGE SCALE GENOMIC DNA]</scope>
    <source>
        <strain evidence="1">AWRI1</strain>
        <tissue evidence="1">Single Adult Female</tissue>
    </source>
</reference>
<evidence type="ECO:0000313" key="2">
    <source>
        <dbReference type="Proteomes" id="UP001367676"/>
    </source>
</evidence>
<dbReference type="EMBL" id="JBBCAQ010000018">
    <property type="protein sequence ID" value="KAK7595304.1"/>
    <property type="molecule type" value="Genomic_DNA"/>
</dbReference>
<gene>
    <name evidence="1" type="ORF">V9T40_013129</name>
</gene>
<name>A0AAN9Y5S3_9HEMI</name>
<sequence length="127" mass="14031">MSRLAHPSPQQKSNLLQVVDSKDYKSTVYDESIKRTAETSGGLSPRNNLSSECSPRPRVLVLSGYSSKLGLPEAVSISAVRILPLPNEFGNNVICDYEDDTYDDIIDMGLQVVRSMTRSLKITIDEP</sequence>
<dbReference type="Proteomes" id="UP001367676">
    <property type="component" value="Unassembled WGS sequence"/>
</dbReference>
<organism evidence="1 2">
    <name type="scientific">Parthenolecanium corni</name>
    <dbReference type="NCBI Taxonomy" id="536013"/>
    <lineage>
        <taxon>Eukaryota</taxon>
        <taxon>Metazoa</taxon>
        <taxon>Ecdysozoa</taxon>
        <taxon>Arthropoda</taxon>
        <taxon>Hexapoda</taxon>
        <taxon>Insecta</taxon>
        <taxon>Pterygota</taxon>
        <taxon>Neoptera</taxon>
        <taxon>Paraneoptera</taxon>
        <taxon>Hemiptera</taxon>
        <taxon>Sternorrhyncha</taxon>
        <taxon>Coccoidea</taxon>
        <taxon>Coccidae</taxon>
        <taxon>Parthenolecanium</taxon>
    </lineage>
</organism>
<evidence type="ECO:0000313" key="1">
    <source>
        <dbReference type="EMBL" id="KAK7595304.1"/>
    </source>
</evidence>
<dbReference type="AlphaFoldDB" id="A0AAN9Y5S3"/>
<accession>A0AAN9Y5S3</accession>
<proteinExistence type="predicted"/>
<keyword evidence="2" id="KW-1185">Reference proteome</keyword>